<proteinExistence type="predicted"/>
<gene>
    <name evidence="1" type="ORF">ACFP3T_13520</name>
</gene>
<reference evidence="2" key="1">
    <citation type="journal article" date="2019" name="Int. J. Syst. Evol. Microbiol.">
        <title>The Global Catalogue of Microorganisms (GCM) 10K type strain sequencing project: providing services to taxonomists for standard genome sequencing and annotation.</title>
        <authorList>
            <consortium name="The Broad Institute Genomics Platform"/>
            <consortium name="The Broad Institute Genome Sequencing Center for Infectious Disease"/>
            <person name="Wu L."/>
            <person name="Ma J."/>
        </authorList>
    </citation>
    <scope>NUCLEOTIDE SEQUENCE [LARGE SCALE GENOMIC DNA]</scope>
    <source>
        <strain evidence="2">CCM 8932</strain>
    </source>
</reference>
<protein>
    <submittedName>
        <fullName evidence="1">Uncharacterized protein</fullName>
    </submittedName>
</protein>
<organism evidence="1 2">
    <name type="scientific">Lactiplantibacillus dongliensis</name>
    <dbReference type="NCBI Taxonomy" id="2559919"/>
    <lineage>
        <taxon>Bacteria</taxon>
        <taxon>Bacillati</taxon>
        <taxon>Bacillota</taxon>
        <taxon>Bacilli</taxon>
        <taxon>Lactobacillales</taxon>
        <taxon>Lactobacillaceae</taxon>
        <taxon>Lactiplantibacillus</taxon>
    </lineage>
</organism>
<sequence length="74" mass="8623">MNRNYQYHVVNVIYDTKMKTYMTGDLNKTFSKHGQYQSLDDWLNTCIPSNATLISVTESFNNIDIVEYLVTYAS</sequence>
<dbReference type="Proteomes" id="UP001596253">
    <property type="component" value="Unassembled WGS sequence"/>
</dbReference>
<accession>A0ABW1RBV6</accession>
<evidence type="ECO:0000313" key="1">
    <source>
        <dbReference type="EMBL" id="MFC6165683.1"/>
    </source>
</evidence>
<name>A0ABW1RBV6_9LACO</name>
<evidence type="ECO:0000313" key="2">
    <source>
        <dbReference type="Proteomes" id="UP001596253"/>
    </source>
</evidence>
<keyword evidence="2" id="KW-1185">Reference proteome</keyword>
<dbReference type="EMBL" id="JBHSSD010000057">
    <property type="protein sequence ID" value="MFC6165683.1"/>
    <property type="molecule type" value="Genomic_DNA"/>
</dbReference>
<comment type="caution">
    <text evidence="1">The sequence shown here is derived from an EMBL/GenBank/DDBJ whole genome shotgun (WGS) entry which is preliminary data.</text>
</comment>
<dbReference type="RefSeq" id="WP_137639878.1">
    <property type="nucleotide sequence ID" value="NZ_BJDK01000011.1"/>
</dbReference>